<dbReference type="CDD" id="cd14733">
    <property type="entry name" value="BACK"/>
    <property type="match status" value="4"/>
</dbReference>
<comment type="caution">
    <text evidence="5">The sequence shown here is derived from an EMBL/GenBank/DDBJ whole genome shotgun (WGS) entry which is preliminary data.</text>
</comment>
<keyword evidence="6" id="KW-1185">Reference proteome</keyword>
<feature type="domain" description="BTB" evidence="4">
    <location>
        <begin position="668"/>
        <end position="738"/>
    </location>
</feature>
<dbReference type="InterPro" id="IPR000210">
    <property type="entry name" value="BTB/POZ_dom"/>
</dbReference>
<dbReference type="CDD" id="cd18186">
    <property type="entry name" value="BTB_POZ_ZBTB_KLHL-like"/>
    <property type="match status" value="4"/>
</dbReference>
<dbReference type="Pfam" id="PF00651">
    <property type="entry name" value="BTB"/>
    <property type="match status" value="4"/>
</dbReference>
<dbReference type="PROSITE" id="PS50097">
    <property type="entry name" value="BTB"/>
    <property type="match status" value="4"/>
</dbReference>
<evidence type="ECO:0000313" key="5">
    <source>
        <dbReference type="EMBL" id="GER50907.1"/>
    </source>
</evidence>
<accession>A0A5A7R2C8</accession>
<dbReference type="Proteomes" id="UP000325081">
    <property type="component" value="Unassembled WGS sequence"/>
</dbReference>
<feature type="region of interest" description="Disordered" evidence="3">
    <location>
        <begin position="610"/>
        <end position="629"/>
    </location>
</feature>
<feature type="compositionally biased region" description="Low complexity" evidence="3">
    <location>
        <begin position="613"/>
        <end position="627"/>
    </location>
</feature>
<evidence type="ECO:0000256" key="2">
    <source>
        <dbReference type="ARBA" id="ARBA00004906"/>
    </source>
</evidence>
<feature type="domain" description="BTB" evidence="4">
    <location>
        <begin position="343"/>
        <end position="413"/>
    </location>
</feature>
<dbReference type="PANTHER" id="PTHR47274">
    <property type="entry name" value="BTB/POZ DOMAIN CONTAINING PROTEIN, EXPRESSED-RELATED"/>
    <property type="match status" value="1"/>
</dbReference>
<reference evidence="6" key="1">
    <citation type="journal article" date="2019" name="Curr. Biol.">
        <title>Genome Sequence of Striga asiatica Provides Insight into the Evolution of Plant Parasitism.</title>
        <authorList>
            <person name="Yoshida S."/>
            <person name="Kim S."/>
            <person name="Wafula E.K."/>
            <person name="Tanskanen J."/>
            <person name="Kim Y.M."/>
            <person name="Honaas L."/>
            <person name="Yang Z."/>
            <person name="Spallek T."/>
            <person name="Conn C.E."/>
            <person name="Ichihashi Y."/>
            <person name="Cheong K."/>
            <person name="Cui S."/>
            <person name="Der J.P."/>
            <person name="Gundlach H."/>
            <person name="Jiao Y."/>
            <person name="Hori C."/>
            <person name="Ishida J.K."/>
            <person name="Kasahara H."/>
            <person name="Kiba T."/>
            <person name="Kim M.S."/>
            <person name="Koo N."/>
            <person name="Laohavisit A."/>
            <person name="Lee Y.H."/>
            <person name="Lumba S."/>
            <person name="McCourt P."/>
            <person name="Mortimer J.C."/>
            <person name="Mutuku J.M."/>
            <person name="Nomura T."/>
            <person name="Sasaki-Sekimoto Y."/>
            <person name="Seto Y."/>
            <person name="Wang Y."/>
            <person name="Wakatake T."/>
            <person name="Sakakibara H."/>
            <person name="Demura T."/>
            <person name="Yamaguchi S."/>
            <person name="Yoneyama K."/>
            <person name="Manabe R.I."/>
            <person name="Nelson D.C."/>
            <person name="Schulman A.H."/>
            <person name="Timko M.P."/>
            <person name="dePamphilis C.W."/>
            <person name="Choi D."/>
            <person name="Shirasu K."/>
        </authorList>
    </citation>
    <scope>NUCLEOTIDE SEQUENCE [LARGE SCALE GENOMIC DNA]</scope>
    <source>
        <strain evidence="6">cv. UVA1</strain>
    </source>
</reference>
<name>A0A5A7R2C8_STRAF</name>
<dbReference type="Gene3D" id="3.30.710.10">
    <property type="entry name" value="Potassium Channel Kv1.1, Chain A"/>
    <property type="match status" value="4"/>
</dbReference>
<dbReference type="EMBL" id="BKCP01009404">
    <property type="protein sequence ID" value="GER50907.1"/>
    <property type="molecule type" value="Genomic_DNA"/>
</dbReference>
<dbReference type="SMART" id="SM00225">
    <property type="entry name" value="BTB"/>
    <property type="match status" value="4"/>
</dbReference>
<feature type="domain" description="BTB" evidence="4">
    <location>
        <begin position="99"/>
        <end position="169"/>
    </location>
</feature>
<comment type="pathway">
    <text evidence="2">Protein modification; protein ubiquitination.</text>
</comment>
<proteinExistence type="predicted"/>
<dbReference type="PANTHER" id="PTHR47274:SF1">
    <property type="entry name" value="BTB_POZ DOMAIN CONTAINING PROTEIN, EXPRESSED"/>
    <property type="match status" value="1"/>
</dbReference>
<evidence type="ECO:0000259" key="4">
    <source>
        <dbReference type="PROSITE" id="PS50097"/>
    </source>
</evidence>
<sequence>MDCCICSALPYILRPPRNTICGACYDGARSIITLTNKFDCEKVSDCNPSNNFSSSSNSTKGFANALKWIKEMKEMEEMQNEKISYLSEFAMVFKDQIHTDIQVKPGKNEPSIPAHRALLAARSSIFRNILDSDECKAPPNHTITLPELNHEELSSLLEFLYRGSLPREKIERHVYTLSVAADKYEIPFLGRFCENYMLGSLSTSNALDVLEISDTCSNQSLKDTALNFIVRNMEDVVFSERFDAFALKNPHLTVQITRASFMEIRNKRIDAKSIVTLTKKIDKENSDDNKSSGISSSSSPNSAKGLGKAVQWVKEMKEYEELQKERINYLSGIAVILSDGIHTDIEVKPGKDGPSIPAHKALLAARSSMFQNMLDSDECEAPPNNTLTVPELNHDELSSLLEFLYGGSLEREKIERHVYTLLVAADKYEIPFLKRFCESYMLGSLSTSNALDVLEISDTCSNQLLKDTALNFIIRNMEDVVFSEHFEAFALKNPSLTVQITKASFTEMRNKRIRSHLILNLLSFERRRQDVARLRLERRDLDSSGERRDLRQLHWSGEWLAVSSVSERRRERQGNSISVKAPYPTNIICGVCCGDAKSIVTLTQKIDKENSYDNKSSGNSSSSSPNSAKGLGKAVQWVKEMKKYEELQKERIDYLSGIAVILSDGIHTDIEVKPGNGGPSIPAHKALLAARSSMFRNMLDSDECEAPPNNTITVPELNHDELSSLLEFLYGGSLEREKTERHVYTLLVAADKYEIPFLKRFCESHMLGSLSTSNALDVLEISDTCSNQSLKDTALNFIVRNMEDVVFSERFEAFALKNPRLTVQIMKALFTEMRNKRIHAKSIVTLTKIIDKENSYDNKSSGISSSSSPNSAKGLEKAVQWVKGMKRNEKLQKERMIYLHRIAVILRDGIHTDIEVKPGNDGPSIPSHKALLAARSSIFRNMLDSDECKAPPNHTITLPEFNHDELSSLLEFLYRGILSREKIERHVYTLLVAADKYEIPFLKRFCETYMLGTLSTSNALDVLEISDTCSNQSLKDTALNFIVRNMEDVVFSERFDAFALKNPHLTAQITRASFMEIRNKRILI</sequence>
<feature type="compositionally biased region" description="Low complexity" evidence="3">
    <location>
        <begin position="291"/>
        <end position="302"/>
    </location>
</feature>
<dbReference type="InterPro" id="IPR011333">
    <property type="entry name" value="SKP1/BTB/POZ_sf"/>
</dbReference>
<gene>
    <name evidence="5" type="ORF">STAS_28235</name>
</gene>
<dbReference type="AlphaFoldDB" id="A0A5A7R2C8"/>
<evidence type="ECO:0000256" key="1">
    <source>
        <dbReference type="ARBA" id="ARBA00002668"/>
    </source>
</evidence>
<organism evidence="5 6">
    <name type="scientific">Striga asiatica</name>
    <name type="common">Asiatic witchweed</name>
    <name type="synonym">Buchnera asiatica</name>
    <dbReference type="NCBI Taxonomy" id="4170"/>
    <lineage>
        <taxon>Eukaryota</taxon>
        <taxon>Viridiplantae</taxon>
        <taxon>Streptophyta</taxon>
        <taxon>Embryophyta</taxon>
        <taxon>Tracheophyta</taxon>
        <taxon>Spermatophyta</taxon>
        <taxon>Magnoliopsida</taxon>
        <taxon>eudicotyledons</taxon>
        <taxon>Gunneridae</taxon>
        <taxon>Pentapetalae</taxon>
        <taxon>asterids</taxon>
        <taxon>lamiids</taxon>
        <taxon>Lamiales</taxon>
        <taxon>Orobanchaceae</taxon>
        <taxon>Buchnereae</taxon>
        <taxon>Striga</taxon>
    </lineage>
</organism>
<dbReference type="InterPro" id="IPR044784">
    <property type="entry name" value="At1g01640-like"/>
</dbReference>
<comment type="function">
    <text evidence="1">May act as a substrate-specific adapter of an E3 ubiquitin-protein ligase complex (CUL3-RBX1-BTB) which mediates the ubiquitination and subsequent proteasomal degradation of target proteins.</text>
</comment>
<evidence type="ECO:0000256" key="3">
    <source>
        <dbReference type="SAM" id="MobiDB-lite"/>
    </source>
</evidence>
<dbReference type="OrthoDB" id="6359943at2759"/>
<feature type="domain" description="BTB" evidence="4">
    <location>
        <begin position="912"/>
        <end position="982"/>
    </location>
</feature>
<dbReference type="SUPFAM" id="SSF54695">
    <property type="entry name" value="POZ domain"/>
    <property type="match status" value="4"/>
</dbReference>
<dbReference type="Gene3D" id="1.25.40.420">
    <property type="match status" value="4"/>
</dbReference>
<protein>
    <submittedName>
        <fullName evidence="5">BTB/POZ domain-containing protein</fullName>
    </submittedName>
</protein>
<feature type="region of interest" description="Disordered" evidence="3">
    <location>
        <begin position="284"/>
        <end position="304"/>
    </location>
</feature>
<evidence type="ECO:0000313" key="6">
    <source>
        <dbReference type="Proteomes" id="UP000325081"/>
    </source>
</evidence>